<protein>
    <recommendedName>
        <fullName evidence="10">Mediator complex subunit 16</fullName>
    </recommendedName>
</protein>
<feature type="compositionally biased region" description="Polar residues" evidence="7">
    <location>
        <begin position="409"/>
        <end position="420"/>
    </location>
</feature>
<proteinExistence type="inferred from homology"/>
<evidence type="ECO:0000313" key="8">
    <source>
        <dbReference type="EMBL" id="KAJ1644701.1"/>
    </source>
</evidence>
<feature type="region of interest" description="Disordered" evidence="7">
    <location>
        <begin position="979"/>
        <end position="1007"/>
    </location>
</feature>
<feature type="compositionally biased region" description="Low complexity" evidence="7">
    <location>
        <begin position="318"/>
        <end position="351"/>
    </location>
</feature>
<name>A0A9W7XKL7_9FUNG</name>
<dbReference type="GO" id="GO:0016592">
    <property type="term" value="C:mediator complex"/>
    <property type="evidence" value="ECO:0007669"/>
    <property type="project" value="TreeGrafter"/>
</dbReference>
<reference evidence="8" key="1">
    <citation type="submission" date="2022-07" db="EMBL/GenBank/DDBJ databases">
        <title>Phylogenomic reconstructions and comparative analyses of Kickxellomycotina fungi.</title>
        <authorList>
            <person name="Reynolds N.K."/>
            <person name="Stajich J.E."/>
            <person name="Barry K."/>
            <person name="Grigoriev I.V."/>
            <person name="Crous P."/>
            <person name="Smith M.E."/>
        </authorList>
    </citation>
    <scope>NUCLEOTIDE SEQUENCE</scope>
    <source>
        <strain evidence="8">NBRC 105413</strain>
    </source>
</reference>
<feature type="region of interest" description="Disordered" evidence="7">
    <location>
        <begin position="301"/>
        <end position="583"/>
    </location>
</feature>
<comment type="similarity">
    <text evidence="2">Belongs to the Mediator complex subunit 16 family.</text>
</comment>
<feature type="compositionally biased region" description="Low complexity" evidence="7">
    <location>
        <begin position="235"/>
        <end position="253"/>
    </location>
</feature>
<feature type="compositionally biased region" description="Polar residues" evidence="7">
    <location>
        <begin position="196"/>
        <end position="210"/>
    </location>
</feature>
<feature type="region of interest" description="Disordered" evidence="7">
    <location>
        <begin position="611"/>
        <end position="632"/>
    </location>
</feature>
<evidence type="ECO:0000256" key="1">
    <source>
        <dbReference type="ARBA" id="ARBA00004123"/>
    </source>
</evidence>
<evidence type="ECO:0008006" key="10">
    <source>
        <dbReference type="Google" id="ProtNLM"/>
    </source>
</evidence>
<dbReference type="PANTHER" id="PTHR13224:SF6">
    <property type="entry name" value="MEDIATOR OF RNA POLYMERASE II TRANSCRIPTION SUBUNIT 16"/>
    <property type="match status" value="1"/>
</dbReference>
<comment type="caution">
    <text evidence="8">The sequence shown here is derived from an EMBL/GenBank/DDBJ whole genome shotgun (WGS) entry which is preliminary data.</text>
</comment>
<feature type="compositionally biased region" description="Low complexity" evidence="7">
    <location>
        <begin position="521"/>
        <end position="533"/>
    </location>
</feature>
<feature type="compositionally biased region" description="Polar residues" evidence="7">
    <location>
        <begin position="304"/>
        <end position="317"/>
    </location>
</feature>
<feature type="compositionally biased region" description="Low complexity" evidence="7">
    <location>
        <begin position="989"/>
        <end position="1000"/>
    </location>
</feature>
<evidence type="ECO:0000256" key="5">
    <source>
        <dbReference type="ARBA" id="ARBA00023163"/>
    </source>
</evidence>
<organism evidence="8 9">
    <name type="scientific">Coemansia asiatica</name>
    <dbReference type="NCBI Taxonomy" id="1052880"/>
    <lineage>
        <taxon>Eukaryota</taxon>
        <taxon>Fungi</taxon>
        <taxon>Fungi incertae sedis</taxon>
        <taxon>Zoopagomycota</taxon>
        <taxon>Kickxellomycotina</taxon>
        <taxon>Kickxellomycetes</taxon>
        <taxon>Kickxellales</taxon>
        <taxon>Kickxellaceae</taxon>
        <taxon>Coemansia</taxon>
    </lineage>
</organism>
<feature type="compositionally biased region" description="Low complexity" evidence="7">
    <location>
        <begin position="1919"/>
        <end position="1934"/>
    </location>
</feature>
<dbReference type="PANTHER" id="PTHR13224">
    <property type="entry name" value="THYROID HORMONE RECEPTOR-ASSOCIATED PROTEIN-RELATED"/>
    <property type="match status" value="1"/>
</dbReference>
<comment type="subcellular location">
    <subcellularLocation>
        <location evidence="1">Nucleus</location>
    </subcellularLocation>
</comment>
<feature type="compositionally biased region" description="Polar residues" evidence="7">
    <location>
        <begin position="614"/>
        <end position="629"/>
    </location>
</feature>
<feature type="compositionally biased region" description="Basic and acidic residues" evidence="7">
    <location>
        <begin position="14"/>
        <end position="27"/>
    </location>
</feature>
<feature type="region of interest" description="Disordered" evidence="7">
    <location>
        <begin position="1"/>
        <end position="27"/>
    </location>
</feature>
<evidence type="ECO:0000256" key="3">
    <source>
        <dbReference type="ARBA" id="ARBA00023015"/>
    </source>
</evidence>
<feature type="compositionally biased region" description="Low complexity" evidence="7">
    <location>
        <begin position="373"/>
        <end position="395"/>
    </location>
</feature>
<keyword evidence="3" id="KW-0805">Transcription regulation</keyword>
<evidence type="ECO:0000256" key="7">
    <source>
        <dbReference type="SAM" id="MobiDB-lite"/>
    </source>
</evidence>
<dbReference type="GO" id="GO:0045893">
    <property type="term" value="P:positive regulation of DNA-templated transcription"/>
    <property type="evidence" value="ECO:0007669"/>
    <property type="project" value="TreeGrafter"/>
</dbReference>
<evidence type="ECO:0000256" key="6">
    <source>
        <dbReference type="ARBA" id="ARBA00023242"/>
    </source>
</evidence>
<accession>A0A9W7XKL7</accession>
<feature type="region of interest" description="Disordered" evidence="7">
    <location>
        <begin position="196"/>
        <end position="278"/>
    </location>
</feature>
<keyword evidence="9" id="KW-1185">Reference proteome</keyword>
<keyword evidence="4" id="KW-0010">Activator</keyword>
<feature type="compositionally biased region" description="Low complexity" evidence="7">
    <location>
        <begin position="1951"/>
        <end position="1962"/>
    </location>
</feature>
<dbReference type="EMBL" id="JANBOH010000148">
    <property type="protein sequence ID" value="KAJ1644701.1"/>
    <property type="molecule type" value="Genomic_DNA"/>
</dbReference>
<keyword evidence="6" id="KW-0539">Nucleus</keyword>
<dbReference type="InterPro" id="IPR048338">
    <property type="entry name" value="Mediator_Med16"/>
</dbReference>
<feature type="region of interest" description="Disordered" evidence="7">
    <location>
        <begin position="1919"/>
        <end position="1962"/>
    </location>
</feature>
<dbReference type="Proteomes" id="UP001145021">
    <property type="component" value="Unassembled WGS sequence"/>
</dbReference>
<gene>
    <name evidence="8" type="ORF">LPJ64_003655</name>
</gene>
<keyword evidence="5" id="KW-0804">Transcription</keyword>
<evidence type="ECO:0000256" key="4">
    <source>
        <dbReference type="ARBA" id="ARBA00023159"/>
    </source>
</evidence>
<feature type="compositionally biased region" description="Low complexity" evidence="7">
    <location>
        <begin position="445"/>
        <end position="477"/>
    </location>
</feature>
<feature type="compositionally biased region" description="Polar residues" evidence="7">
    <location>
        <begin position="546"/>
        <end position="580"/>
    </location>
</feature>
<sequence length="2191" mass="230032">MDQQQQQPNQSSELFREEAVSGDRDVNRVSSADISDIAADAEGLVAAAAEMYPDGGSTSNAILGSISGSIIDGAQSSTAHLYGPDSVVGDVSTSGLTSGSELSSTISSSLAAPMPASAAIMEGSGVSSADLNIDFNVDSLNLDNLGGLDFDVSNLLSQVSASTIAAAADVPAFDFAGIMSSMQAVTESVSASMSHQAQQVSATKTNSKQASSSSSSSSEDLQTTPAPAPAPALPEPASLHVSAAAASANASQSVLEKASEPKPVADTGLASASTSPSLQVPAATAKATAASAASVVPTIAKVPPSSSSQPASLKTPVQSTQQSNLNYSNSLSNLPKSQSSVQQSPSPSPAQVRPNATAIRPTRPASMASAGQATSFAPSSSGASNMSSSPVSARPRLARPAANGPGASLTPQSRPVSGQGLSPARPGSVVPASTAGARPQPLQLRPSAAAAGAVRPRPGQGPASPARPGMRPVVRPRPLARPPQQGPSQHGAPRPHMRPGARPAMRPALSMPVSTAGPHMASGASTASSPSAPVQGSARSPVTAEPITTSAPAMSNAVRSVTAQAARTSNATGNSANGSTDARPRAGAAAAAAAVAAVAANGDSSATAAATAAQQKTPLPLSATSSTGKVTDDDDEQFLTESVLVSAPALIAAASSLESLYGLDGTFRSLCHGFAPTYAEWSTLNVLAVTWPQLETTSAGAGRRLAQRDISDVSSMTAADSARAAAERRPASSAIRLFRLHVEPPASWDAGSRLRPMAPSLLPLCDLRMQQQWDGASDDVGLTQQIADGTSLSVAPLSGWHGGASQAGLYERMRAASAPRCVWSADSRILATSDRAGRFELFQVEAELNSWRSVYHVDFDCPVVSCLWLGSKRKYGISRDAADKASSGPGASSSSLSSTAAAAAAAATAQAGSSGSAGSRWMVDSDISIKRLPFFGPHNTQGGYALLVVTADSQLVLVYQRDDKWVRVVSPLEPRRLDVRTDESTAPDGSASVSAGTGASARDDPWSNIPKGAITHADMMLVSKKWIYLAAHRAAASPVQHPHEPGAIADELKRNGAMTAPTVEVYRIQVEFASDYSPRLFATPLVVQPITLPVDLADAMDADADAEDASVARVTHIKLITALNPEVRPVEKNILGENHYFPLLFVSLGRVDVSLNADAFSTFVQVWRLEGAAHAQRSVVDLLRRPPPLKLSHLWTEHRRGLLLAVSANRAERQQLRYLFAKPGDKDYRALMLTWADGRVEMLRNYQDRDDRFDQCVRPVQAPRDCVIGSALSPHYTTYFQLVVRPCSVELGPAQQQQQQQQQSSTEADADSAPHTAVACVWNQSHACFRLGWTPFFSDHAASASESGSRMAPMSAPVQAYCGDLLAVRILNQEDPTDLVAILANMAVYEENQPVPDAAAPDDHASPVAIPMSRTLSQALYRACTLMAGALGVGSLELDPLAATTPLVRRTLGAVMQIHSLAQHHIQATSVGLLLHIAAVAEARVSIVHEHVIQTVSSSHSAFDVAKTFSDPWRRSFPSTAALVLWCIDLFVALVRDTYLYFNVRCPDGAGAMRRLFELDGASDTWADREQALLRAFRGDLDNGTGTGAGNSDGCVLSGGLPSRLALLFHRPTLDAIRSLMTFVSHVEVDLLRRVQILSRLPPNAASVPEYRPMVEARDMVVSTAQQLAHALEYLPVSMQRMKNFLADVQELYASDPECTSLSAQAVVVSTSTVAGPFRKHLPRVARSFAHFILELDVVDTHSSRPAAPSALVLHDTRWLGIVACRAGVPGLSDGATVFETPWRVQLPVRVADPKLIETGSDALVPAAELAEWEKEKSEFERALDEDNVLFDIDDPGFIFFDTSEPPSEAAQPGLGSTAFSAASARAAALAPVKITTKVPDFSDVVEPLLSRKRPLVSDIDIDHMFDTTMLLDSAFACSSSNRSKGNSVSSRPSSSDRDAASGCSKRQTRAPSDPAAAYSPSMTPHTAASSLSFAWNPSAVALGSSSSSSAKGRNCAAQHFVPHYSSVASTWADGRKGEELSSGWQFISTPRDPKLHIPTLLAQHAFSLAVLHQRHLDALKSPQLEPDSDHSDLAAETMSYCIDWSRSEGVVVEPTASAAICSAASLPTAGADAASGGQRLVQVTTLSASTVDSVDVIQKTMLAADSPTKICLRCGHATRKIHLSSSDNQEIGWISRFNMMCICGGSWIAT</sequence>
<evidence type="ECO:0000256" key="2">
    <source>
        <dbReference type="ARBA" id="ARBA00006543"/>
    </source>
</evidence>
<evidence type="ECO:0000313" key="9">
    <source>
        <dbReference type="Proteomes" id="UP001145021"/>
    </source>
</evidence>